<dbReference type="InterPro" id="IPR002657">
    <property type="entry name" value="BilAc:Na_symport/Acr3"/>
</dbReference>
<dbReference type="Ensembl" id="ENSSRHT00000085934.1">
    <property type="protein sequence ID" value="ENSSRHP00000083676.1"/>
    <property type="gene ID" value="ENSSRHG00000041399.1"/>
</dbReference>
<dbReference type="GO" id="GO:0005886">
    <property type="term" value="C:plasma membrane"/>
    <property type="evidence" value="ECO:0007669"/>
    <property type="project" value="UniProtKB-SubCell"/>
</dbReference>
<feature type="transmembrane region" description="Helical" evidence="18">
    <location>
        <begin position="327"/>
        <end position="347"/>
    </location>
</feature>
<dbReference type="InterPro" id="IPR038770">
    <property type="entry name" value="Na+/solute_symporter_sf"/>
</dbReference>
<evidence type="ECO:0000256" key="3">
    <source>
        <dbReference type="ARBA" id="ARBA00022448"/>
    </source>
</evidence>
<sequence>MVSGQVQPSDIAVVGQPVWVDAGDAVVFQHQVEKWSMMENICRGPRAFLLSSGRGHQRSAETEGSFGELLSPGNAMETSNGVPSTDASTAALMQLLNFTEDPVSFSESPSMAGLRATEEPLSLVLSSFRTDVAPAGLLAGPFSPTEEPTHLIVAFWDSPLSHGINVFVGFVLCFTMLGLGCTVELSQLGEHIRKPIGVLLAVVCQFVLMPLIAFLLALAFSLNDVAAMAVLLCGCCPGGNLSNILSLLVNGEMNLSIIMTISSTILALVLMPLCLWMYSRAWINTPVVNLLPFGAIILTLCSTLIPIGFGVWLRYRYTRVAEIIIKVSLWSLLVTLLMLFIMTGTMLGPELLATIPASVYLVAVLMPMTGYAAGYGLATLFDLPPNSRRTVSLETGCQNVQLCTAILKLAFPPQLMGGMYMFPLLYALFQAAEAGIFILAYRMYRKEVLHKQELMEDDDDDTNISYKRMKEEDVPFDSTYGAVTVSDLNVIVLESQDGAGSPTPV</sequence>
<evidence type="ECO:0000256" key="6">
    <source>
        <dbReference type="ARBA" id="ARBA00022847"/>
    </source>
</evidence>
<feature type="transmembrane region" description="Helical" evidence="18">
    <location>
        <begin position="166"/>
        <end position="185"/>
    </location>
</feature>
<evidence type="ECO:0000256" key="13">
    <source>
        <dbReference type="ARBA" id="ARBA00057383"/>
    </source>
</evidence>
<feature type="transmembrane region" description="Helical" evidence="18">
    <location>
        <begin position="290"/>
        <end position="315"/>
    </location>
</feature>
<proteinExistence type="inferred from homology"/>
<evidence type="ECO:0000256" key="5">
    <source>
        <dbReference type="ARBA" id="ARBA00022692"/>
    </source>
</evidence>
<evidence type="ECO:0000256" key="8">
    <source>
        <dbReference type="ARBA" id="ARBA00023053"/>
    </source>
</evidence>
<evidence type="ECO:0000313" key="20">
    <source>
        <dbReference type="Proteomes" id="UP000472270"/>
    </source>
</evidence>
<organism evidence="19 20">
    <name type="scientific">Sinocyclocheilus rhinocerous</name>
    <dbReference type="NCBI Taxonomy" id="307959"/>
    <lineage>
        <taxon>Eukaryota</taxon>
        <taxon>Metazoa</taxon>
        <taxon>Chordata</taxon>
        <taxon>Craniata</taxon>
        <taxon>Vertebrata</taxon>
        <taxon>Euteleostomi</taxon>
        <taxon>Actinopterygii</taxon>
        <taxon>Neopterygii</taxon>
        <taxon>Teleostei</taxon>
        <taxon>Ostariophysi</taxon>
        <taxon>Cypriniformes</taxon>
        <taxon>Cyprinidae</taxon>
        <taxon>Cyprininae</taxon>
        <taxon>Sinocyclocheilus</taxon>
    </lineage>
</organism>
<keyword evidence="9" id="KW-0406">Ion transport</keyword>
<evidence type="ECO:0000256" key="17">
    <source>
        <dbReference type="SAM" id="MobiDB-lite"/>
    </source>
</evidence>
<comment type="subcellular location">
    <subcellularLocation>
        <location evidence="1">Cell membrane</location>
        <topology evidence="1">Multi-pass membrane protein</topology>
    </subcellularLocation>
</comment>
<evidence type="ECO:0000256" key="2">
    <source>
        <dbReference type="ARBA" id="ARBA00006528"/>
    </source>
</evidence>
<accession>A0A673LZF8</accession>
<keyword evidence="4" id="KW-1003">Cell membrane</keyword>
<evidence type="ECO:0000256" key="10">
    <source>
        <dbReference type="ARBA" id="ARBA00023136"/>
    </source>
</evidence>
<evidence type="ECO:0000256" key="9">
    <source>
        <dbReference type="ARBA" id="ARBA00023065"/>
    </source>
</evidence>
<evidence type="ECO:0000256" key="16">
    <source>
        <dbReference type="ARBA" id="ARBA00082913"/>
    </source>
</evidence>
<comment type="function">
    <text evidence="13">Transporter for bile acids.</text>
</comment>
<comment type="similarity">
    <text evidence="2">Belongs to the bile acid:sodium symporter (BASS) (TC 2.A.28) family.</text>
</comment>
<protein>
    <recommendedName>
        <fullName evidence="14">Sodium/bile acid cotransporter 4</fullName>
    </recommendedName>
    <alternativeName>
        <fullName evidence="15">Na(+)/bile acid cotransporter 4</fullName>
    </alternativeName>
    <alternativeName>
        <fullName evidence="16">Solute carrier family 10 member 4</fullName>
    </alternativeName>
</protein>
<dbReference type="Proteomes" id="UP000472270">
    <property type="component" value="Unassembled WGS sequence"/>
</dbReference>
<dbReference type="Gene3D" id="1.20.1530.20">
    <property type="match status" value="1"/>
</dbReference>
<dbReference type="AlphaFoldDB" id="A0A673LZF8"/>
<dbReference type="PANTHER" id="PTHR10361">
    <property type="entry name" value="SODIUM-BILE ACID COTRANSPORTER"/>
    <property type="match status" value="1"/>
</dbReference>
<gene>
    <name evidence="19" type="primary">LOC107718427</name>
</gene>
<feature type="region of interest" description="Disordered" evidence="17">
    <location>
        <begin position="54"/>
        <end position="83"/>
    </location>
</feature>
<keyword evidence="11" id="KW-0325">Glycoprotein</keyword>
<keyword evidence="6" id="KW-0769">Symport</keyword>
<dbReference type="Pfam" id="PF01758">
    <property type="entry name" value="SBF"/>
    <property type="match status" value="1"/>
</dbReference>
<keyword evidence="5 18" id="KW-0812">Transmembrane</keyword>
<dbReference type="GO" id="GO:0008508">
    <property type="term" value="F:bile acid:sodium symporter activity"/>
    <property type="evidence" value="ECO:0007669"/>
    <property type="project" value="TreeGrafter"/>
</dbReference>
<name>A0A673LZF8_9TELE</name>
<evidence type="ECO:0000256" key="12">
    <source>
        <dbReference type="ARBA" id="ARBA00023201"/>
    </source>
</evidence>
<keyword evidence="7 18" id="KW-1133">Transmembrane helix</keyword>
<feature type="transmembrane region" description="Helical" evidence="18">
    <location>
        <begin position="255"/>
        <end position="278"/>
    </location>
</feature>
<evidence type="ECO:0000256" key="4">
    <source>
        <dbReference type="ARBA" id="ARBA00022475"/>
    </source>
</evidence>
<evidence type="ECO:0000256" key="15">
    <source>
        <dbReference type="ARBA" id="ARBA00076517"/>
    </source>
</evidence>
<reference evidence="19" key="1">
    <citation type="submission" date="2025-08" db="UniProtKB">
        <authorList>
            <consortium name="Ensembl"/>
        </authorList>
    </citation>
    <scope>IDENTIFICATION</scope>
</reference>
<keyword evidence="10 18" id="KW-0472">Membrane</keyword>
<evidence type="ECO:0000256" key="14">
    <source>
        <dbReference type="ARBA" id="ARBA00071630"/>
    </source>
</evidence>
<dbReference type="FunFam" id="1.20.1530.20:FF:000013">
    <property type="entry name" value="sodium/bile acid cotransporter 4"/>
    <property type="match status" value="1"/>
</dbReference>
<evidence type="ECO:0000256" key="1">
    <source>
        <dbReference type="ARBA" id="ARBA00004651"/>
    </source>
</evidence>
<reference evidence="19" key="2">
    <citation type="submission" date="2025-09" db="UniProtKB">
        <authorList>
            <consortium name="Ensembl"/>
        </authorList>
    </citation>
    <scope>IDENTIFICATION</scope>
</reference>
<evidence type="ECO:0000256" key="11">
    <source>
        <dbReference type="ARBA" id="ARBA00023180"/>
    </source>
</evidence>
<feature type="transmembrane region" description="Helical" evidence="18">
    <location>
        <begin position="226"/>
        <end position="248"/>
    </location>
</feature>
<evidence type="ECO:0000256" key="18">
    <source>
        <dbReference type="SAM" id="Phobius"/>
    </source>
</evidence>
<evidence type="ECO:0000313" key="19">
    <source>
        <dbReference type="Ensembl" id="ENSSRHP00000083676.1"/>
    </source>
</evidence>
<dbReference type="InterPro" id="IPR004710">
    <property type="entry name" value="Bilac:Na_transpt"/>
</dbReference>
<keyword evidence="8" id="KW-0915">Sodium</keyword>
<keyword evidence="20" id="KW-1185">Reference proteome</keyword>
<keyword evidence="12" id="KW-0739">Sodium transport</keyword>
<feature type="transmembrane region" description="Helical" evidence="18">
    <location>
        <begin position="423"/>
        <end position="441"/>
    </location>
</feature>
<keyword evidence="3" id="KW-0813">Transport</keyword>
<evidence type="ECO:0000256" key="7">
    <source>
        <dbReference type="ARBA" id="ARBA00022989"/>
    </source>
</evidence>
<dbReference type="PANTHER" id="PTHR10361:SF41">
    <property type="entry name" value="SODIUM_BILE ACID COTRANSPORTER 4"/>
    <property type="match status" value="1"/>
</dbReference>
<feature type="transmembrane region" description="Helical" evidence="18">
    <location>
        <begin position="197"/>
        <end position="220"/>
    </location>
</feature>